<proteinExistence type="predicted"/>
<evidence type="ECO:0000313" key="2">
    <source>
        <dbReference type="Proteomes" id="UP001148786"/>
    </source>
</evidence>
<accession>A0A9W8MPJ6</accession>
<reference evidence="1" key="1">
    <citation type="submission" date="2022-07" db="EMBL/GenBank/DDBJ databases">
        <title>Genome Sequence of Agrocybe chaxingu.</title>
        <authorList>
            <person name="Buettner E."/>
        </authorList>
    </citation>
    <scope>NUCLEOTIDE SEQUENCE</scope>
    <source>
        <strain evidence="1">MP-N11</strain>
    </source>
</reference>
<evidence type="ECO:0000313" key="1">
    <source>
        <dbReference type="EMBL" id="KAJ3500514.1"/>
    </source>
</evidence>
<organism evidence="1 2">
    <name type="scientific">Agrocybe chaxingu</name>
    <dbReference type="NCBI Taxonomy" id="84603"/>
    <lineage>
        <taxon>Eukaryota</taxon>
        <taxon>Fungi</taxon>
        <taxon>Dikarya</taxon>
        <taxon>Basidiomycota</taxon>
        <taxon>Agaricomycotina</taxon>
        <taxon>Agaricomycetes</taxon>
        <taxon>Agaricomycetidae</taxon>
        <taxon>Agaricales</taxon>
        <taxon>Agaricineae</taxon>
        <taxon>Strophariaceae</taxon>
        <taxon>Agrocybe</taxon>
    </lineage>
</organism>
<dbReference type="EMBL" id="JANKHO010001590">
    <property type="protein sequence ID" value="KAJ3500514.1"/>
    <property type="molecule type" value="Genomic_DNA"/>
</dbReference>
<comment type="caution">
    <text evidence="1">The sequence shown here is derived from an EMBL/GenBank/DDBJ whole genome shotgun (WGS) entry which is preliminary data.</text>
</comment>
<protein>
    <submittedName>
        <fullName evidence="1">Uncharacterized protein</fullName>
    </submittedName>
</protein>
<keyword evidence="2" id="KW-1185">Reference proteome</keyword>
<gene>
    <name evidence="1" type="ORF">NLJ89_g9760</name>
</gene>
<name>A0A9W8MPJ6_9AGAR</name>
<dbReference type="Proteomes" id="UP001148786">
    <property type="component" value="Unassembled WGS sequence"/>
</dbReference>
<sequence>MPGLEGIELLIHRTIRPSGEYVHGHVWAFIRLHFRSKKTVSTFDIPTTKAAHEDIARLAHELALHRAASLAKEEDAKNNSEPPLLQIQQQQRYQCWSLITSMVFILLFVGVQLAKDEDEDASPVRTATLADGPPAKFVATSVSSLD</sequence>
<dbReference type="AlphaFoldDB" id="A0A9W8MPJ6"/>